<evidence type="ECO:0000313" key="3">
    <source>
        <dbReference type="Proteomes" id="UP000053989"/>
    </source>
</evidence>
<name>A0A0C3EES4_9AGAM</name>
<evidence type="ECO:0000256" key="1">
    <source>
        <dbReference type="SAM" id="MobiDB-lite"/>
    </source>
</evidence>
<dbReference type="STRING" id="1036808.A0A0C3EES4"/>
<dbReference type="EMBL" id="KN822017">
    <property type="protein sequence ID" value="KIM66416.1"/>
    <property type="molecule type" value="Genomic_DNA"/>
</dbReference>
<dbReference type="AlphaFoldDB" id="A0A0C3EES4"/>
<dbReference type="InterPro" id="IPR036397">
    <property type="entry name" value="RNaseH_sf"/>
</dbReference>
<proteinExistence type="predicted"/>
<protein>
    <submittedName>
        <fullName evidence="2">Uncharacterized protein</fullName>
    </submittedName>
</protein>
<reference evidence="3" key="2">
    <citation type="submission" date="2015-01" db="EMBL/GenBank/DDBJ databases">
        <title>Evolutionary Origins and Diversification of the Mycorrhizal Mutualists.</title>
        <authorList>
            <consortium name="DOE Joint Genome Institute"/>
            <consortium name="Mycorrhizal Genomics Consortium"/>
            <person name="Kohler A."/>
            <person name="Kuo A."/>
            <person name="Nagy L.G."/>
            <person name="Floudas D."/>
            <person name="Copeland A."/>
            <person name="Barry K.W."/>
            <person name="Cichocki N."/>
            <person name="Veneault-Fourrey C."/>
            <person name="LaButti K."/>
            <person name="Lindquist E.A."/>
            <person name="Lipzen A."/>
            <person name="Lundell T."/>
            <person name="Morin E."/>
            <person name="Murat C."/>
            <person name="Riley R."/>
            <person name="Ohm R."/>
            <person name="Sun H."/>
            <person name="Tunlid A."/>
            <person name="Henrissat B."/>
            <person name="Grigoriev I.V."/>
            <person name="Hibbett D.S."/>
            <person name="Martin F."/>
        </authorList>
    </citation>
    <scope>NUCLEOTIDE SEQUENCE [LARGE SCALE GENOMIC DNA]</scope>
    <source>
        <strain evidence="3">Foug A</strain>
    </source>
</reference>
<dbReference type="PANTHER" id="PTHR35871:SF1">
    <property type="entry name" value="CXC1-LIKE CYSTEINE CLUSTER ASSOCIATED WITH KDZ TRANSPOSASES DOMAIN-CONTAINING PROTEIN"/>
    <property type="match status" value="1"/>
</dbReference>
<organism evidence="2 3">
    <name type="scientific">Scleroderma citrinum Foug A</name>
    <dbReference type="NCBI Taxonomy" id="1036808"/>
    <lineage>
        <taxon>Eukaryota</taxon>
        <taxon>Fungi</taxon>
        <taxon>Dikarya</taxon>
        <taxon>Basidiomycota</taxon>
        <taxon>Agaricomycotina</taxon>
        <taxon>Agaricomycetes</taxon>
        <taxon>Agaricomycetidae</taxon>
        <taxon>Boletales</taxon>
        <taxon>Sclerodermatineae</taxon>
        <taxon>Sclerodermataceae</taxon>
        <taxon>Scleroderma</taxon>
    </lineage>
</organism>
<dbReference type="HOGENOM" id="CLU_005726_2_4_1"/>
<keyword evidence="3" id="KW-1185">Reference proteome</keyword>
<reference evidence="2 3" key="1">
    <citation type="submission" date="2014-04" db="EMBL/GenBank/DDBJ databases">
        <authorList>
            <consortium name="DOE Joint Genome Institute"/>
            <person name="Kuo A."/>
            <person name="Kohler A."/>
            <person name="Nagy L.G."/>
            <person name="Floudas D."/>
            <person name="Copeland A."/>
            <person name="Barry K.W."/>
            <person name="Cichocki N."/>
            <person name="Veneault-Fourrey C."/>
            <person name="LaButti K."/>
            <person name="Lindquist E.A."/>
            <person name="Lipzen A."/>
            <person name="Lundell T."/>
            <person name="Morin E."/>
            <person name="Murat C."/>
            <person name="Sun H."/>
            <person name="Tunlid A."/>
            <person name="Henrissat B."/>
            <person name="Grigoriev I.V."/>
            <person name="Hibbett D.S."/>
            <person name="Martin F."/>
            <person name="Nordberg H.P."/>
            <person name="Cantor M.N."/>
            <person name="Hua S.X."/>
        </authorList>
    </citation>
    <scope>NUCLEOTIDE SEQUENCE [LARGE SCALE GENOMIC DNA]</scope>
    <source>
        <strain evidence="2 3">Foug A</strain>
    </source>
</reference>
<gene>
    <name evidence="2" type="ORF">SCLCIDRAFT_21911</name>
</gene>
<evidence type="ECO:0000313" key="2">
    <source>
        <dbReference type="EMBL" id="KIM66416.1"/>
    </source>
</evidence>
<dbReference type="GO" id="GO:0003676">
    <property type="term" value="F:nucleic acid binding"/>
    <property type="evidence" value="ECO:0007669"/>
    <property type="project" value="InterPro"/>
</dbReference>
<dbReference type="Gene3D" id="3.30.420.10">
    <property type="entry name" value="Ribonuclease H-like superfamily/Ribonuclease H"/>
    <property type="match status" value="1"/>
</dbReference>
<dbReference type="OrthoDB" id="3218065at2759"/>
<sequence>MDPIESPNCDDSDRMRHQPFVHISEGFFYLSDAEDELESPDGDNRAIESNSDNEQPRMQAVEAPSHSRSRLPAVPPCKRCCLDVPYQVQKKQRAENHLSNLRMALVELDKMLKSPQTTFVGGPNGLQARRCRAIHAHLDLVIRNGCLSADAAECAAETNGFSPSWGGQSLRGCHAKTASILAIPSIKAELRAYLRSNKWSVNPAKLAKFTANEMLPKEAETYLRNLIGEEMPLALKNYLELELFPRVHLKVGHGISLPTAHRWLHQEGFQYTSHKKGLYFDGHDRADVIEYHQETFLPMLKSFEPQLVHYSVENPDQERPPTDQTNYVECHLVIVAHDEMTVQSNDMKEKDWVFEDEHRLRKKGVGRGIHRSDVICSTFGHLTDAGESLEYGKNYDGYWTGERFCKQMSEKIIPAFKAAHGVGYRALFLIDNSQGHSAYAEDALRVSNHMNIKPRGKQARMRKGWFICDGIRIQQDMVYPPDHPYFPDQPKGIKAVLTEQGLWQEQIRGKCHSKCDADAVVCCNMRILKSQPDFLAQKPLVEEIIEMAGHACLFLPKFHCELNFIEYFWGSVKKYLHDHADGSFVTLKANLPQALASVQLCTIRLWEQRMHRWVGAYQSGLQTKEAQMEVRKFSSTKYKSHRCVPEAAVHIL</sequence>
<dbReference type="PANTHER" id="PTHR35871">
    <property type="entry name" value="EXPRESSED PROTEIN"/>
    <property type="match status" value="1"/>
</dbReference>
<dbReference type="InParanoid" id="A0A0C3EES4"/>
<feature type="region of interest" description="Disordered" evidence="1">
    <location>
        <begin position="33"/>
        <end position="70"/>
    </location>
</feature>
<dbReference type="Proteomes" id="UP000053989">
    <property type="component" value="Unassembled WGS sequence"/>
</dbReference>
<accession>A0A0C3EES4</accession>